<evidence type="ECO:0000256" key="4">
    <source>
        <dbReference type="ARBA" id="ARBA00022989"/>
    </source>
</evidence>
<feature type="transmembrane region" description="Helical" evidence="8">
    <location>
        <begin position="70"/>
        <end position="91"/>
    </location>
</feature>
<feature type="transmembrane region" description="Helical" evidence="8">
    <location>
        <begin position="204"/>
        <end position="227"/>
    </location>
</feature>
<dbReference type="Proteomes" id="UP001291653">
    <property type="component" value="Unassembled WGS sequence"/>
</dbReference>
<feature type="transmembrane region" description="Helical" evidence="8">
    <location>
        <begin position="264"/>
        <end position="282"/>
    </location>
</feature>
<dbReference type="Gene3D" id="1.20.1530.20">
    <property type="match status" value="1"/>
</dbReference>
<gene>
    <name evidence="10" type="ORF">SYYSPA8_02015</name>
</gene>
<keyword evidence="5" id="KW-0406">Ion transport</keyword>
<dbReference type="RefSeq" id="WP_323445132.1">
    <property type="nucleotide sequence ID" value="NZ_BSBI01000001.1"/>
</dbReference>
<reference evidence="10 11" key="1">
    <citation type="submission" date="2022-10" db="EMBL/GenBank/DDBJ databases">
        <title>Draft genome sequence of Streptomyces sp. YSPA8.</title>
        <authorList>
            <person name="Moriuchi R."/>
            <person name="Dohra H."/>
            <person name="Yamamura H."/>
            <person name="Kodani S."/>
        </authorList>
    </citation>
    <scope>NUCLEOTIDE SEQUENCE [LARGE SCALE GENOMIC DNA]</scope>
    <source>
        <strain evidence="10 11">YSPA8</strain>
    </source>
</reference>
<organism evidence="10 11">
    <name type="scientific">Streptomyces yaizuensis</name>
    <dbReference type="NCBI Taxonomy" id="2989713"/>
    <lineage>
        <taxon>Bacteria</taxon>
        <taxon>Bacillati</taxon>
        <taxon>Actinomycetota</taxon>
        <taxon>Actinomycetes</taxon>
        <taxon>Kitasatosporales</taxon>
        <taxon>Streptomycetaceae</taxon>
        <taxon>Streptomyces</taxon>
    </lineage>
</organism>
<evidence type="ECO:0000256" key="7">
    <source>
        <dbReference type="SAM" id="MobiDB-lite"/>
    </source>
</evidence>
<evidence type="ECO:0000313" key="11">
    <source>
        <dbReference type="Proteomes" id="UP001291653"/>
    </source>
</evidence>
<feature type="transmembrane region" description="Helical" evidence="8">
    <location>
        <begin position="239"/>
        <end position="258"/>
    </location>
</feature>
<accession>A0ABQ5NRZ7</accession>
<feature type="transmembrane region" description="Helical" evidence="8">
    <location>
        <begin position="40"/>
        <end position="58"/>
    </location>
</feature>
<evidence type="ECO:0000256" key="5">
    <source>
        <dbReference type="ARBA" id="ARBA00023065"/>
    </source>
</evidence>
<dbReference type="InterPro" id="IPR006153">
    <property type="entry name" value="Cation/H_exchanger_TM"/>
</dbReference>
<keyword evidence="11" id="KW-1185">Reference proteome</keyword>
<dbReference type="InterPro" id="IPR038770">
    <property type="entry name" value="Na+/solute_symporter_sf"/>
</dbReference>
<dbReference type="Pfam" id="PF00999">
    <property type="entry name" value="Na_H_Exchanger"/>
    <property type="match status" value="1"/>
</dbReference>
<feature type="transmembrane region" description="Helical" evidence="8">
    <location>
        <begin position="142"/>
        <end position="163"/>
    </location>
</feature>
<feature type="transmembrane region" description="Helical" evidence="8">
    <location>
        <begin position="379"/>
        <end position="403"/>
    </location>
</feature>
<comment type="subcellular location">
    <subcellularLocation>
        <location evidence="1">Membrane</location>
        <topology evidence="1">Multi-pass membrane protein</topology>
    </subcellularLocation>
</comment>
<feature type="transmembrane region" description="Helical" evidence="8">
    <location>
        <begin position="320"/>
        <end position="341"/>
    </location>
</feature>
<feature type="transmembrane region" description="Helical" evidence="8">
    <location>
        <begin position="289"/>
        <end position="308"/>
    </location>
</feature>
<feature type="transmembrane region" description="Helical" evidence="8">
    <location>
        <begin position="175"/>
        <end position="198"/>
    </location>
</feature>
<dbReference type="PANTHER" id="PTHR32468:SF0">
    <property type="entry name" value="K(+)_H(+) ANTIPORTER 1"/>
    <property type="match status" value="1"/>
</dbReference>
<feature type="domain" description="Cation/H+ exchanger transmembrane" evidence="9">
    <location>
        <begin position="23"/>
        <end position="401"/>
    </location>
</feature>
<keyword evidence="4 8" id="KW-1133">Transmembrane helix</keyword>
<evidence type="ECO:0000259" key="9">
    <source>
        <dbReference type="Pfam" id="PF00999"/>
    </source>
</evidence>
<dbReference type="EMBL" id="BSBI01000001">
    <property type="protein sequence ID" value="GLF93022.1"/>
    <property type="molecule type" value="Genomic_DNA"/>
</dbReference>
<proteinExistence type="predicted"/>
<name>A0ABQ5NRZ7_9ACTN</name>
<keyword evidence="2" id="KW-0813">Transport</keyword>
<evidence type="ECO:0000256" key="3">
    <source>
        <dbReference type="ARBA" id="ARBA00022692"/>
    </source>
</evidence>
<comment type="caution">
    <text evidence="10">The sequence shown here is derived from an EMBL/GenBank/DDBJ whole genome shotgun (WGS) entry which is preliminary data.</text>
</comment>
<protein>
    <submittedName>
        <fullName evidence="10">Cation:proton antiporter</fullName>
    </submittedName>
</protein>
<feature type="transmembrane region" description="Helical" evidence="8">
    <location>
        <begin position="6"/>
        <end position="28"/>
    </location>
</feature>
<feature type="transmembrane region" description="Helical" evidence="8">
    <location>
        <begin position="103"/>
        <end position="126"/>
    </location>
</feature>
<dbReference type="PANTHER" id="PTHR32468">
    <property type="entry name" value="CATION/H + ANTIPORTER"/>
    <property type="match status" value="1"/>
</dbReference>
<sequence>MSNSEIAIRFFLQLTVILAACRVVGLLARRLGQPQVVGEMITGVLLGPSLLGLLVPDWQERLFPAGSSMTVIYVVSQVGLVLYMFLVGLEFDTGLIRHRLPSAVSISMAGVFVPLVLGALTAYLLVQDDGRFFTEGVKTWQAMLFMGSAIAITAFPMLARIIFERRLTGTSLGTLALAAGATDDAISWCLLAVVLAVFKNDMQIAFLAIGGGIAYAVVVLTAGRRLLSRLGDKAERDGGVGSPVLSVVLMLLMLAAWFTDWVGIYAVFGAFILGAAMPRGIFAERIRAGFEPLTVHLLLPLFFVFSGLNTEIGLVNSPALWGVALLILLVSVLGKGVACWFAARLNKEPQREALAIGSLMNARGLMELILLNIGLQAGLITPTLFTILVFMAIVTTLMATPLFEFVYGRFRPQPTAGDSAPDGSAPPLAGARKGTP</sequence>
<keyword evidence="3 8" id="KW-0812">Transmembrane</keyword>
<dbReference type="InterPro" id="IPR050794">
    <property type="entry name" value="CPA2_transporter"/>
</dbReference>
<evidence type="ECO:0000256" key="8">
    <source>
        <dbReference type="SAM" id="Phobius"/>
    </source>
</evidence>
<evidence type="ECO:0000256" key="2">
    <source>
        <dbReference type="ARBA" id="ARBA00022448"/>
    </source>
</evidence>
<keyword evidence="6 8" id="KW-0472">Membrane</keyword>
<evidence type="ECO:0000256" key="6">
    <source>
        <dbReference type="ARBA" id="ARBA00023136"/>
    </source>
</evidence>
<feature type="transmembrane region" description="Helical" evidence="8">
    <location>
        <begin position="353"/>
        <end position="373"/>
    </location>
</feature>
<evidence type="ECO:0000313" key="10">
    <source>
        <dbReference type="EMBL" id="GLF93022.1"/>
    </source>
</evidence>
<feature type="region of interest" description="Disordered" evidence="7">
    <location>
        <begin position="415"/>
        <end position="436"/>
    </location>
</feature>
<evidence type="ECO:0000256" key="1">
    <source>
        <dbReference type="ARBA" id="ARBA00004141"/>
    </source>
</evidence>